<dbReference type="EMBL" id="JAUCMV010000002">
    <property type="protein sequence ID" value="KAK0418926.1"/>
    <property type="molecule type" value="Genomic_DNA"/>
</dbReference>
<proteinExistence type="predicted"/>
<keyword evidence="1" id="KW-0646">Protease inhibitor</keyword>
<dbReference type="Proteomes" id="UP001175271">
    <property type="component" value="Unassembled WGS sequence"/>
</dbReference>
<sequence>MQVLGSALTRATCGENEILADGTQWEHSCETEIIDDNFKADAGKCICAEGLVRGNDEKCVTRKECEKQLCDALREAPFESDSSESQENSEFPQCREGESCAVIKVKIVGNFTEPPSADRWSFVAGCF</sequence>
<name>A0AA39I6X1_9BILA</name>
<evidence type="ECO:0000313" key="4">
    <source>
        <dbReference type="Proteomes" id="UP001175271"/>
    </source>
</evidence>
<dbReference type="SUPFAM" id="SSF57567">
    <property type="entry name" value="Serine protease inhibitors"/>
    <property type="match status" value="1"/>
</dbReference>
<keyword evidence="4" id="KW-1185">Reference proteome</keyword>
<feature type="compositionally biased region" description="Low complexity" evidence="2">
    <location>
        <begin position="79"/>
        <end position="90"/>
    </location>
</feature>
<dbReference type="Gene3D" id="2.10.25.10">
    <property type="entry name" value="Laminin"/>
    <property type="match status" value="1"/>
</dbReference>
<dbReference type="InterPro" id="IPR036084">
    <property type="entry name" value="Ser_inhib-like_sf"/>
</dbReference>
<gene>
    <name evidence="3" type="ORF">QR680_013856</name>
</gene>
<protein>
    <submittedName>
        <fullName evidence="3">Uncharacterized protein</fullName>
    </submittedName>
</protein>
<accession>A0AA39I6X1</accession>
<evidence type="ECO:0000256" key="1">
    <source>
        <dbReference type="ARBA" id="ARBA00022900"/>
    </source>
</evidence>
<reference evidence="3" key="1">
    <citation type="submission" date="2023-06" db="EMBL/GenBank/DDBJ databases">
        <title>Genomic analysis of the entomopathogenic nematode Steinernema hermaphroditum.</title>
        <authorList>
            <person name="Schwarz E.M."/>
            <person name="Heppert J.K."/>
            <person name="Baniya A."/>
            <person name="Schwartz H.T."/>
            <person name="Tan C.-H."/>
            <person name="Antoshechkin I."/>
            <person name="Sternberg P.W."/>
            <person name="Goodrich-Blair H."/>
            <person name="Dillman A.R."/>
        </authorList>
    </citation>
    <scope>NUCLEOTIDE SEQUENCE</scope>
    <source>
        <strain evidence="3">PS9179</strain>
        <tissue evidence="3">Whole animal</tissue>
    </source>
</reference>
<evidence type="ECO:0000313" key="3">
    <source>
        <dbReference type="EMBL" id="KAK0418926.1"/>
    </source>
</evidence>
<keyword evidence="1" id="KW-0722">Serine protease inhibitor</keyword>
<comment type="caution">
    <text evidence="3">The sequence shown here is derived from an EMBL/GenBank/DDBJ whole genome shotgun (WGS) entry which is preliminary data.</text>
</comment>
<dbReference type="GO" id="GO:0004867">
    <property type="term" value="F:serine-type endopeptidase inhibitor activity"/>
    <property type="evidence" value="ECO:0007669"/>
    <property type="project" value="UniProtKB-KW"/>
</dbReference>
<dbReference type="AlphaFoldDB" id="A0AA39I6X1"/>
<organism evidence="3 4">
    <name type="scientific">Steinernema hermaphroditum</name>
    <dbReference type="NCBI Taxonomy" id="289476"/>
    <lineage>
        <taxon>Eukaryota</taxon>
        <taxon>Metazoa</taxon>
        <taxon>Ecdysozoa</taxon>
        <taxon>Nematoda</taxon>
        <taxon>Chromadorea</taxon>
        <taxon>Rhabditida</taxon>
        <taxon>Tylenchina</taxon>
        <taxon>Panagrolaimomorpha</taxon>
        <taxon>Strongyloidoidea</taxon>
        <taxon>Steinernematidae</taxon>
        <taxon>Steinernema</taxon>
    </lineage>
</organism>
<feature type="region of interest" description="Disordered" evidence="2">
    <location>
        <begin position="76"/>
        <end position="95"/>
    </location>
</feature>
<evidence type="ECO:0000256" key="2">
    <source>
        <dbReference type="SAM" id="MobiDB-lite"/>
    </source>
</evidence>